<gene>
    <name evidence="2" type="ORF">BC962_2211</name>
</gene>
<dbReference type="AlphaFoldDB" id="A0A495PTL5"/>
<dbReference type="PANTHER" id="PTHR45947:SF3">
    <property type="entry name" value="SULFOQUINOVOSYL TRANSFERASE SQD2"/>
    <property type="match status" value="1"/>
</dbReference>
<evidence type="ECO:0000313" key="2">
    <source>
        <dbReference type="EMBL" id="RKS53944.1"/>
    </source>
</evidence>
<dbReference type="EMBL" id="RBLG01000002">
    <property type="protein sequence ID" value="RKS53944.1"/>
    <property type="molecule type" value="Genomic_DNA"/>
</dbReference>
<dbReference type="InterPro" id="IPR050194">
    <property type="entry name" value="Glycosyltransferase_grp1"/>
</dbReference>
<dbReference type="Proteomes" id="UP000276282">
    <property type="component" value="Unassembled WGS sequence"/>
</dbReference>
<comment type="caution">
    <text evidence="2">The sequence shown here is derived from an EMBL/GenBank/DDBJ whole genome shotgun (WGS) entry which is preliminary data.</text>
</comment>
<accession>A0A495PTL5</accession>
<dbReference type="Pfam" id="PF00534">
    <property type="entry name" value="Glycos_transf_1"/>
    <property type="match status" value="1"/>
</dbReference>
<protein>
    <submittedName>
        <fullName evidence="2">Glycosyltransferase involved in cell wall biosynthesis</fullName>
    </submittedName>
</protein>
<dbReference type="SUPFAM" id="SSF53756">
    <property type="entry name" value="UDP-Glycosyltransferase/glycogen phosphorylase"/>
    <property type="match status" value="1"/>
</dbReference>
<organism evidence="2 3">
    <name type="scientific">Gillisia mitskevichiae</name>
    <dbReference type="NCBI Taxonomy" id="270921"/>
    <lineage>
        <taxon>Bacteria</taxon>
        <taxon>Pseudomonadati</taxon>
        <taxon>Bacteroidota</taxon>
        <taxon>Flavobacteriia</taxon>
        <taxon>Flavobacteriales</taxon>
        <taxon>Flavobacteriaceae</taxon>
        <taxon>Gillisia</taxon>
    </lineage>
</organism>
<dbReference type="OrthoDB" id="9790710at2"/>
<sequence length="398" mass="45714">MKILRVIPSMDPKQGGPCQGIRNSIPAQEKLGVINEVLTLDDPASAFLKQDNFIINAIGPSNGPYSYCSGLKDWLKNNLERFDLIIIHGLWQYHSYTTYKIWRELKRKSRKAPSIYVMPHGMLDPYFQRAKSRRLKAIRNWIFWKLVEGNVLNKTSGVLFTCEEELLLARQTFSPYNPRLELNVGYGIQPPPYFKHIHSADFLDSCSGLDHKNYWLFLSRIHPKKGVDMLINAYTQLEQENPHLPSLVIAGPGMETAYGKYLRKLAEGKKIYFPGMLEGNSKWGAFYGCNAFILPSHQENFGIALVEAMGCKKPVLITNKVNIWREIDEGNGGLICDDTVSGVKNMLQKWLNFSSDKKLKYGENSYKIYQSNFEIEHASYKMIEAFKNNYNYERTVIN</sequence>
<keyword evidence="3" id="KW-1185">Reference proteome</keyword>
<dbReference type="GO" id="GO:0016757">
    <property type="term" value="F:glycosyltransferase activity"/>
    <property type="evidence" value="ECO:0007669"/>
    <property type="project" value="InterPro"/>
</dbReference>
<reference evidence="2 3" key="1">
    <citation type="submission" date="2018-10" db="EMBL/GenBank/DDBJ databases">
        <title>Genomic Encyclopedia of Archaeal and Bacterial Type Strains, Phase II (KMG-II): from individual species to whole genera.</title>
        <authorList>
            <person name="Goeker M."/>
        </authorList>
    </citation>
    <scope>NUCLEOTIDE SEQUENCE [LARGE SCALE GENOMIC DNA]</scope>
    <source>
        <strain evidence="2 3">DSM 19839</strain>
    </source>
</reference>
<feature type="domain" description="Glycosyl transferase family 1" evidence="1">
    <location>
        <begin position="211"/>
        <end position="367"/>
    </location>
</feature>
<evidence type="ECO:0000313" key="3">
    <source>
        <dbReference type="Proteomes" id="UP000276282"/>
    </source>
</evidence>
<dbReference type="PANTHER" id="PTHR45947">
    <property type="entry name" value="SULFOQUINOVOSYL TRANSFERASE SQD2"/>
    <property type="match status" value="1"/>
</dbReference>
<name>A0A495PTL5_9FLAO</name>
<dbReference type="InterPro" id="IPR001296">
    <property type="entry name" value="Glyco_trans_1"/>
</dbReference>
<dbReference type="RefSeq" id="WP_121346007.1">
    <property type="nucleotide sequence ID" value="NZ_RBLG01000002.1"/>
</dbReference>
<keyword evidence="2" id="KW-0808">Transferase</keyword>
<dbReference type="Gene3D" id="3.40.50.2000">
    <property type="entry name" value="Glycogen Phosphorylase B"/>
    <property type="match status" value="2"/>
</dbReference>
<evidence type="ECO:0000259" key="1">
    <source>
        <dbReference type="Pfam" id="PF00534"/>
    </source>
</evidence>
<proteinExistence type="predicted"/>